<comment type="caution">
    <text evidence="1">The sequence shown here is derived from an EMBL/GenBank/DDBJ whole genome shotgun (WGS) entry which is preliminary data.</text>
</comment>
<dbReference type="GO" id="GO:0005739">
    <property type="term" value="C:mitochondrion"/>
    <property type="evidence" value="ECO:0007669"/>
    <property type="project" value="InterPro"/>
</dbReference>
<dbReference type="PANTHER" id="PTHR42100:SF1">
    <property type="entry name" value="OXIDOREDUCTASE 178 KDA SUBUNIT, PUTATIVE (AFU_ORTHOLOGUE AFUA_8G04320)-RELATED"/>
    <property type="match status" value="1"/>
</dbReference>
<keyword evidence="1" id="KW-0830">Ubiquinone</keyword>
<proteinExistence type="predicted"/>
<dbReference type="HOGENOM" id="CLU_095735_1_0_1"/>
<sequence>MFAVRRSAAPVRQLLRQQPRRFESHAAHDHHHHHQGPVNESFGPSFYVAVSTFAASFLLYRISKASDDSFISRLITKYSPDQKVFEERNAIHTAALEQAAADRHLFVGATRQDYVDLRSTEVFNAGSPFNVAPGSQADLSKIAAHYHQKNQDLEVDRVARMKDGKVVSIFD</sequence>
<dbReference type="AlphaFoldDB" id="A0A093V794"/>
<evidence type="ECO:0000313" key="1">
    <source>
        <dbReference type="EMBL" id="KFX45859.1"/>
    </source>
</evidence>
<dbReference type="eggNOG" id="ENOG502S7GA">
    <property type="taxonomic scope" value="Eukaryota"/>
</dbReference>
<reference key="1">
    <citation type="journal article" date="2014" name="PLoS Genet.">
        <title>Signature Gene Expression Reveals Novel Clues to the Molecular Mechanisms of Dimorphic Transition in Penicillium marneffei.</title>
        <authorList>
            <person name="Yang E."/>
            <person name="Wang G."/>
            <person name="Cai J."/>
            <person name="Woo P.C."/>
            <person name="Lau S.K."/>
            <person name="Yuen K.-Y."/>
            <person name="Chow W.-N."/>
            <person name="Lin X."/>
        </authorList>
    </citation>
    <scope>NUCLEOTIDE SEQUENCE [LARGE SCALE GENOMIC DNA]</scope>
    <source>
        <strain>PM1</strain>
    </source>
</reference>
<name>A0A093V794_TALMA</name>
<dbReference type="PANTHER" id="PTHR42100">
    <property type="entry name" value="OXIDOREDUCTASE 178 KDA SUBUNIT, PUTATIVE (AFU_ORTHOLOGUE AFUA_8G04320)-RELATED"/>
    <property type="match status" value="1"/>
</dbReference>
<gene>
    <name evidence="1" type="ORF">GQ26_0210660</name>
</gene>
<dbReference type="EMBL" id="JPOX01000021">
    <property type="protein sequence ID" value="KFX45859.1"/>
    <property type="molecule type" value="Genomic_DNA"/>
</dbReference>
<reference evidence="1" key="2">
    <citation type="journal article" date="2014" name="PLoS Genet.">
        <title>Signature gene expression reveals novel clues to the molecular mechanisms of dimorphic transition in Penicillium marneffei.</title>
        <authorList>
            <person name="Yang E."/>
            <person name="Wang G."/>
            <person name="Cai J."/>
            <person name="Woo P.C."/>
            <person name="Lau S.K."/>
            <person name="Yuen K.-Y."/>
            <person name="Chow W.-N."/>
            <person name="Lin X."/>
        </authorList>
    </citation>
    <scope>NUCLEOTIDE SEQUENCE</scope>
    <source>
        <strain evidence="1">PM1</strain>
    </source>
</reference>
<organism evidence="1">
    <name type="scientific">Talaromyces marneffei PM1</name>
    <dbReference type="NCBI Taxonomy" id="1077442"/>
    <lineage>
        <taxon>Eukaryota</taxon>
        <taxon>Fungi</taxon>
        <taxon>Dikarya</taxon>
        <taxon>Ascomycota</taxon>
        <taxon>Pezizomycotina</taxon>
        <taxon>Eurotiomycetes</taxon>
        <taxon>Eurotiomycetidae</taxon>
        <taxon>Eurotiales</taxon>
        <taxon>Trichocomaceae</taxon>
        <taxon>Talaromyces</taxon>
        <taxon>Talaromyces sect. Talaromyces</taxon>
    </lineage>
</organism>
<accession>A0A093V794</accession>
<protein>
    <submittedName>
        <fullName evidence="1">NADH-ubiquinone oxidoreductase 17.8 kDa subunit, mitochondrial</fullName>
    </submittedName>
</protein>
<dbReference type="InterPro" id="IPR034444">
    <property type="entry name" value="Nuo17.8"/>
</dbReference>